<dbReference type="InterPro" id="IPR036390">
    <property type="entry name" value="WH_DNA-bd_sf"/>
</dbReference>
<name>A0A917K768_9ACTN</name>
<keyword evidence="2" id="KW-0805">Transcription regulation</keyword>
<dbReference type="PROSITE" id="PS50931">
    <property type="entry name" value="HTH_LYSR"/>
    <property type="match status" value="1"/>
</dbReference>
<dbReference type="PRINTS" id="PR00039">
    <property type="entry name" value="HTHLYSR"/>
</dbReference>
<evidence type="ECO:0000256" key="1">
    <source>
        <dbReference type="ARBA" id="ARBA00009437"/>
    </source>
</evidence>
<keyword evidence="8" id="KW-1185">Reference proteome</keyword>
<keyword evidence="4" id="KW-0804">Transcription</keyword>
<sequence length="352" mass="38346">MGRNAAFTPSCGSRARLAFREAVGYTRGVLFRQLEYLVALSRERHFARAAASCHVSQPALSEAIRKLEEELDVPLVRRGRKYEGLTPEGERIVVWAQRILADRDALKDEVGALRTGLSGRLRIGSVPTASGAVSLLTGPFLAAHPLVTVEVMADLQSRDILRQLRNFEIDAGLTYLREDLPEDFQGLPLYDERYVLLTAAGDGLGQRPATTWAEAARLPLCLLTRTMQGRRTVDELFTEAGVQPSPRVETDSVGTLFAHVRTGHWASVVPHAWLHVFGVPHGMRAVPLVEPSRTVPVGLVITAREPGSVMARALTDLAGRIDVAGELERLPGHAEGPQRAPTGSGRRRSAPA</sequence>
<organism evidence="7 8">
    <name type="scientific">Streptomyces brasiliensis</name>
    <dbReference type="NCBI Taxonomy" id="1954"/>
    <lineage>
        <taxon>Bacteria</taxon>
        <taxon>Bacillati</taxon>
        <taxon>Actinomycetota</taxon>
        <taxon>Actinomycetes</taxon>
        <taxon>Kitasatosporales</taxon>
        <taxon>Streptomycetaceae</taxon>
        <taxon>Streptomyces</taxon>
    </lineage>
</organism>
<dbReference type="PANTHER" id="PTHR30419:SF31">
    <property type="entry name" value="BLR3139 PROTEIN"/>
    <property type="match status" value="1"/>
</dbReference>
<dbReference type="Gene3D" id="3.40.190.290">
    <property type="match status" value="1"/>
</dbReference>
<evidence type="ECO:0000313" key="7">
    <source>
        <dbReference type="EMBL" id="GGJ03190.1"/>
    </source>
</evidence>
<evidence type="ECO:0000256" key="5">
    <source>
        <dbReference type="SAM" id="MobiDB-lite"/>
    </source>
</evidence>
<dbReference type="Pfam" id="PF03466">
    <property type="entry name" value="LysR_substrate"/>
    <property type="match status" value="1"/>
</dbReference>
<dbReference type="Pfam" id="PF00126">
    <property type="entry name" value="HTH_1"/>
    <property type="match status" value="1"/>
</dbReference>
<evidence type="ECO:0000256" key="4">
    <source>
        <dbReference type="ARBA" id="ARBA00023163"/>
    </source>
</evidence>
<dbReference type="Gene3D" id="1.10.10.10">
    <property type="entry name" value="Winged helix-like DNA-binding domain superfamily/Winged helix DNA-binding domain"/>
    <property type="match status" value="1"/>
</dbReference>
<dbReference type="Proteomes" id="UP000657574">
    <property type="component" value="Unassembled WGS sequence"/>
</dbReference>
<protein>
    <submittedName>
        <fullName evidence="7">Transcriptional regulator, LysR family protein</fullName>
    </submittedName>
</protein>
<evidence type="ECO:0000313" key="8">
    <source>
        <dbReference type="Proteomes" id="UP000657574"/>
    </source>
</evidence>
<feature type="domain" description="HTH lysR-type" evidence="6">
    <location>
        <begin position="29"/>
        <end position="86"/>
    </location>
</feature>
<dbReference type="PANTHER" id="PTHR30419">
    <property type="entry name" value="HTH-TYPE TRANSCRIPTIONAL REGULATOR YBHD"/>
    <property type="match status" value="1"/>
</dbReference>
<dbReference type="EMBL" id="BMQA01000003">
    <property type="protein sequence ID" value="GGJ03190.1"/>
    <property type="molecule type" value="Genomic_DNA"/>
</dbReference>
<dbReference type="InterPro" id="IPR036388">
    <property type="entry name" value="WH-like_DNA-bd_sf"/>
</dbReference>
<evidence type="ECO:0000256" key="2">
    <source>
        <dbReference type="ARBA" id="ARBA00023015"/>
    </source>
</evidence>
<comment type="similarity">
    <text evidence="1">Belongs to the LysR transcriptional regulatory family.</text>
</comment>
<reference evidence="7" key="1">
    <citation type="journal article" date="2014" name="Int. J. Syst. Evol. Microbiol.">
        <title>Complete genome sequence of Corynebacterium casei LMG S-19264T (=DSM 44701T), isolated from a smear-ripened cheese.</title>
        <authorList>
            <consortium name="US DOE Joint Genome Institute (JGI-PGF)"/>
            <person name="Walter F."/>
            <person name="Albersmeier A."/>
            <person name="Kalinowski J."/>
            <person name="Ruckert C."/>
        </authorList>
    </citation>
    <scope>NUCLEOTIDE SEQUENCE</scope>
    <source>
        <strain evidence="7">JCM 3086</strain>
    </source>
</reference>
<evidence type="ECO:0000256" key="3">
    <source>
        <dbReference type="ARBA" id="ARBA00023125"/>
    </source>
</evidence>
<dbReference type="CDD" id="cd05466">
    <property type="entry name" value="PBP2_LTTR_substrate"/>
    <property type="match status" value="1"/>
</dbReference>
<dbReference type="InterPro" id="IPR050950">
    <property type="entry name" value="HTH-type_LysR_regulators"/>
</dbReference>
<dbReference type="InterPro" id="IPR005119">
    <property type="entry name" value="LysR_subst-bd"/>
</dbReference>
<accession>A0A917K768</accession>
<keyword evidence="3" id="KW-0238">DNA-binding</keyword>
<dbReference type="FunFam" id="1.10.10.10:FF:000001">
    <property type="entry name" value="LysR family transcriptional regulator"/>
    <property type="match status" value="1"/>
</dbReference>
<dbReference type="InterPro" id="IPR000847">
    <property type="entry name" value="LysR_HTH_N"/>
</dbReference>
<evidence type="ECO:0000259" key="6">
    <source>
        <dbReference type="PROSITE" id="PS50931"/>
    </source>
</evidence>
<dbReference type="AlphaFoldDB" id="A0A917K768"/>
<feature type="region of interest" description="Disordered" evidence="5">
    <location>
        <begin position="328"/>
        <end position="352"/>
    </location>
</feature>
<dbReference type="SUPFAM" id="SSF46785">
    <property type="entry name" value="Winged helix' DNA-binding domain"/>
    <property type="match status" value="1"/>
</dbReference>
<reference evidence="7" key="2">
    <citation type="submission" date="2020-09" db="EMBL/GenBank/DDBJ databases">
        <authorList>
            <person name="Sun Q."/>
            <person name="Ohkuma M."/>
        </authorList>
    </citation>
    <scope>NUCLEOTIDE SEQUENCE</scope>
    <source>
        <strain evidence="7">JCM 3086</strain>
    </source>
</reference>
<dbReference type="GO" id="GO:0003677">
    <property type="term" value="F:DNA binding"/>
    <property type="evidence" value="ECO:0007669"/>
    <property type="project" value="UniProtKB-KW"/>
</dbReference>
<dbReference type="SUPFAM" id="SSF53850">
    <property type="entry name" value="Periplasmic binding protein-like II"/>
    <property type="match status" value="1"/>
</dbReference>
<comment type="caution">
    <text evidence="7">The sequence shown here is derived from an EMBL/GenBank/DDBJ whole genome shotgun (WGS) entry which is preliminary data.</text>
</comment>
<dbReference type="GO" id="GO:0005829">
    <property type="term" value="C:cytosol"/>
    <property type="evidence" value="ECO:0007669"/>
    <property type="project" value="TreeGrafter"/>
</dbReference>
<dbReference type="GO" id="GO:0003700">
    <property type="term" value="F:DNA-binding transcription factor activity"/>
    <property type="evidence" value="ECO:0007669"/>
    <property type="project" value="InterPro"/>
</dbReference>
<proteinExistence type="inferred from homology"/>
<gene>
    <name evidence="7" type="ORF">GCM10010121_011930</name>
</gene>